<gene>
    <name evidence="1" type="ORF">AWB66_06326</name>
</gene>
<dbReference type="Proteomes" id="UP000054717">
    <property type="component" value="Unassembled WGS sequence"/>
</dbReference>
<accession>A0A158KI76</accession>
<organism evidence="1 2">
    <name type="scientific">Caballeronia telluris</name>
    <dbReference type="NCBI Taxonomy" id="326475"/>
    <lineage>
        <taxon>Bacteria</taxon>
        <taxon>Pseudomonadati</taxon>
        <taxon>Pseudomonadota</taxon>
        <taxon>Betaproteobacteria</taxon>
        <taxon>Burkholderiales</taxon>
        <taxon>Burkholderiaceae</taxon>
        <taxon>Caballeronia</taxon>
    </lineage>
</organism>
<proteinExistence type="predicted"/>
<dbReference type="EMBL" id="FCNZ02000081">
    <property type="protein sequence ID" value="SAL80848.1"/>
    <property type="molecule type" value="Genomic_DNA"/>
</dbReference>
<comment type="caution">
    <text evidence="1">The sequence shown here is derived from an EMBL/GenBank/DDBJ whole genome shotgun (WGS) entry which is preliminary data.</text>
</comment>
<name>A0A158KI76_9BURK</name>
<dbReference type="RefSeq" id="WP_087633981.1">
    <property type="nucleotide sequence ID" value="NZ_FCNZ02000081.1"/>
</dbReference>
<protein>
    <submittedName>
        <fullName evidence="1">Uncharacterized protein</fullName>
    </submittedName>
</protein>
<dbReference type="AlphaFoldDB" id="A0A158KI76"/>
<evidence type="ECO:0000313" key="1">
    <source>
        <dbReference type="EMBL" id="SAL80848.1"/>
    </source>
</evidence>
<evidence type="ECO:0000313" key="2">
    <source>
        <dbReference type="Proteomes" id="UP000054717"/>
    </source>
</evidence>
<sequence length="104" mass="11815">MLELSGDAVLIVVEVDTQEEERIVLTAKDFHTEKRSMLDDDVMRDDEDGEYVADASALGYDFRVVATPPNTLEIEGEPEEIRIEIAENHMEFVEPADDEDEIED</sequence>
<keyword evidence="2" id="KW-1185">Reference proteome</keyword>
<reference evidence="1" key="1">
    <citation type="submission" date="2016-01" db="EMBL/GenBank/DDBJ databases">
        <authorList>
            <person name="Peeters Charlotte."/>
        </authorList>
    </citation>
    <scope>NUCLEOTIDE SEQUENCE</scope>
    <source>
        <strain evidence="1">LMG 22936</strain>
    </source>
</reference>